<evidence type="ECO:0000256" key="2">
    <source>
        <dbReference type="SAM" id="MobiDB-lite"/>
    </source>
</evidence>
<feature type="region of interest" description="Disordered" evidence="2">
    <location>
        <begin position="551"/>
        <end position="598"/>
    </location>
</feature>
<proteinExistence type="inferred from homology"/>
<protein>
    <recommendedName>
        <fullName evidence="3">CCZ1/INTU/HSP4 first Longin domain-containing protein</fullName>
    </recommendedName>
</protein>
<evidence type="ECO:0000256" key="1">
    <source>
        <dbReference type="ARBA" id="ARBA00005352"/>
    </source>
</evidence>
<dbReference type="Proteomes" id="UP001345013">
    <property type="component" value="Unassembled WGS sequence"/>
</dbReference>
<feature type="compositionally biased region" description="Basic and acidic residues" evidence="2">
    <location>
        <begin position="258"/>
        <end position="271"/>
    </location>
</feature>
<feature type="compositionally biased region" description="Polar residues" evidence="2">
    <location>
        <begin position="589"/>
        <end position="598"/>
    </location>
</feature>
<comment type="caution">
    <text evidence="4">The sequence shown here is derived from an EMBL/GenBank/DDBJ whole genome shotgun (WGS) entry which is preliminary data.</text>
</comment>
<feature type="compositionally biased region" description="Basic and acidic residues" evidence="2">
    <location>
        <begin position="399"/>
        <end position="410"/>
    </location>
</feature>
<dbReference type="InterPro" id="IPR043987">
    <property type="entry name" value="CCZ1/INTU/HSP4_longin_1"/>
</dbReference>
<dbReference type="InterPro" id="IPR013176">
    <property type="entry name" value="Ccz1"/>
</dbReference>
<evidence type="ECO:0000313" key="5">
    <source>
        <dbReference type="Proteomes" id="UP001345013"/>
    </source>
</evidence>
<evidence type="ECO:0000259" key="3">
    <source>
        <dbReference type="Pfam" id="PF19031"/>
    </source>
</evidence>
<name>A0ABR0JZT4_9EURO</name>
<accession>A0ABR0JZT4</accession>
<feature type="region of interest" description="Disordered" evidence="2">
    <location>
        <begin position="47"/>
        <end position="66"/>
    </location>
</feature>
<feature type="region of interest" description="Disordered" evidence="2">
    <location>
        <begin position="808"/>
        <end position="829"/>
    </location>
</feature>
<dbReference type="Pfam" id="PF19031">
    <property type="entry name" value="Intu_longin_1"/>
    <property type="match status" value="1"/>
</dbReference>
<comment type="similarity">
    <text evidence="1">Belongs to the CCZ1 family.</text>
</comment>
<dbReference type="PANTHER" id="PTHR13056">
    <property type="entry name" value="VACUOLAR FUSION PROTEIN CCZ1 HOMOLOG-RELATED"/>
    <property type="match status" value="1"/>
</dbReference>
<sequence>MSHFHEEARVIPAQLDFLAIYNPTLGGSDDTLKDQIVYYFSRRSRRTDRGAKQKENATTSGDEQGDRLRQIGLAQGMVSFAKNFSDANVDTIETDKSRIVLHELEQNWWVLASIDLTRLPTARTSSEANTATPGTEYSAREVSPATLLVAQLVEANSLFLLHHATKLSELFERVGRDLFCRQVERYWNGFVRNWDVLLHGNPATSIYNAMKLSGGGELGIGVGEEEWGSGEREVLEDFIDRTNGLRDLVVGRYGLPPETERSSTADKRDLDTWLGTGNDPVAADGVVFSGKGMISRRSLRTLSQWIETIFKYGNDAYGIGENPSSRPRPKRKRQKIERSASDEPPPLSQETHPRLKSPRGPAPDLRKQAIENHASPPGIPAPLVRRVERSLGQALAKAEASKSPKEEKTQSEATAPNATDENSSLFGTENMMRYLKLGYGTSWTLNPKGWEKPTSDGQTTMNNKSINSAGNSVSEESILQQVDPTPEVSEDEAPFQQRLEQSIGKFLIGLSGDLEQTELEEDNDSGMELHNGRGNERRLFLRTLVIEMARPRQKKRSTTIRAQSYDSRKSNRSSGSIRSSKSAKKEPPTSASASVDGSQPHVTYEKLQVAVYVHQPFIFIFLFELHTPSLTMPAFYRSIHNQLGPLQTPLLRSTDPSRVAERIAEAMDEKSGRNATGAPAEAGNAIYDLVYDPAKLTIRTSIPNIPVPGSLAAEGLTSGSSSYLSLSGAWYTLGIPIGSSSNEIVGNTTTGNLIKSAWSRTEALNAHTQVLHTYIATRSGKEFEHTVKTARGWWVLWMKISPSQSEINKQKNVASGQDGNRPASPSTASLTAAKGLQPKEAFLVRRAADFSPRAAAQSRTVSTGPGKWLLREQKRDVSGASTMGGAASAKGVSDGVGVDARRWVEGLLTLTQ</sequence>
<keyword evidence="5" id="KW-1185">Reference proteome</keyword>
<reference evidence="4 5" key="1">
    <citation type="submission" date="2023-08" db="EMBL/GenBank/DDBJ databases">
        <title>Black Yeasts Isolated from many extreme environments.</title>
        <authorList>
            <person name="Coleine C."/>
            <person name="Stajich J.E."/>
            <person name="Selbmann L."/>
        </authorList>
    </citation>
    <scope>NUCLEOTIDE SEQUENCE [LARGE SCALE GENOMIC DNA]</scope>
    <source>
        <strain evidence="4 5">CCFEE 5885</strain>
    </source>
</reference>
<evidence type="ECO:0000313" key="4">
    <source>
        <dbReference type="EMBL" id="KAK5080514.1"/>
    </source>
</evidence>
<gene>
    <name evidence="4" type="ORF">LTR24_008504</name>
</gene>
<feature type="compositionally biased region" description="Polar residues" evidence="2">
    <location>
        <begin position="411"/>
        <end position="424"/>
    </location>
</feature>
<feature type="region of interest" description="Disordered" evidence="2">
    <location>
        <begin position="256"/>
        <end position="276"/>
    </location>
</feature>
<dbReference type="PANTHER" id="PTHR13056:SF0">
    <property type="entry name" value="VACUOLAR FUSION PROTEIN CCZ1 HOMOLOG-RELATED"/>
    <property type="match status" value="1"/>
</dbReference>
<dbReference type="EMBL" id="JAVRRG010000149">
    <property type="protein sequence ID" value="KAK5080514.1"/>
    <property type="molecule type" value="Genomic_DNA"/>
</dbReference>
<feature type="region of interest" description="Disordered" evidence="2">
    <location>
        <begin position="391"/>
        <end position="424"/>
    </location>
</feature>
<feature type="compositionally biased region" description="Polar residues" evidence="2">
    <location>
        <begin position="808"/>
        <end position="818"/>
    </location>
</feature>
<feature type="region of interest" description="Disordered" evidence="2">
    <location>
        <begin position="316"/>
        <end position="365"/>
    </location>
</feature>
<organism evidence="4 5">
    <name type="scientific">Lithohypha guttulata</name>
    <dbReference type="NCBI Taxonomy" id="1690604"/>
    <lineage>
        <taxon>Eukaryota</taxon>
        <taxon>Fungi</taxon>
        <taxon>Dikarya</taxon>
        <taxon>Ascomycota</taxon>
        <taxon>Pezizomycotina</taxon>
        <taxon>Eurotiomycetes</taxon>
        <taxon>Chaetothyriomycetidae</taxon>
        <taxon>Chaetothyriales</taxon>
        <taxon>Trichomeriaceae</taxon>
        <taxon>Lithohypha</taxon>
    </lineage>
</organism>
<feature type="domain" description="CCZ1/INTU/HSP4 first Longin" evidence="3">
    <location>
        <begin position="15"/>
        <end position="118"/>
    </location>
</feature>